<comment type="similarity">
    <text evidence="2 11">Belongs to the WhiB family.</text>
</comment>
<dbReference type="Pfam" id="PF02467">
    <property type="entry name" value="Whib"/>
    <property type="match status" value="1"/>
</dbReference>
<comment type="cofactor">
    <cofactor evidence="11">
        <name>[4Fe-4S] cluster</name>
        <dbReference type="ChEBI" id="CHEBI:49883"/>
    </cofactor>
    <text evidence="11">Binds 1 [4Fe-4S] cluster per subunit. Following nitrosylation of the [4Fe-4S] cluster binds 1 [4Fe-8(NO)] cluster per subunit.</text>
</comment>
<comment type="function">
    <text evidence="11">Acts as a transcriptional regulator. Probably redox-responsive. The apo- but not holo-form probably binds DNA.</text>
</comment>
<accession>A0A318RLJ3</accession>
<sequence>MAAFGPETGAVGWDWRVNGACREDGIDWDVFFTPSGRESATACRRREADAKSLCATCPVIRQCREHAETFGEKHGIWGGLTVDELAALSSRIRSA</sequence>
<evidence type="ECO:0000256" key="1">
    <source>
        <dbReference type="ARBA" id="ARBA00004496"/>
    </source>
</evidence>
<feature type="binding site" evidence="11">
    <location>
        <position position="21"/>
    </location>
    <ligand>
        <name>[4Fe-4S] cluster</name>
        <dbReference type="ChEBI" id="CHEBI:49883"/>
    </ligand>
</feature>
<evidence type="ECO:0000256" key="8">
    <source>
        <dbReference type="ARBA" id="ARBA00023125"/>
    </source>
</evidence>
<evidence type="ECO:0000256" key="2">
    <source>
        <dbReference type="ARBA" id="ARBA00006597"/>
    </source>
</evidence>
<dbReference type="GO" id="GO:0045454">
    <property type="term" value="P:cell redox homeostasis"/>
    <property type="evidence" value="ECO:0007669"/>
    <property type="project" value="TreeGrafter"/>
</dbReference>
<evidence type="ECO:0000256" key="7">
    <source>
        <dbReference type="ARBA" id="ARBA00023015"/>
    </source>
</evidence>
<keyword evidence="6 11" id="KW-0411">Iron-sulfur</keyword>
<evidence type="ECO:0000256" key="4">
    <source>
        <dbReference type="ARBA" id="ARBA00022723"/>
    </source>
</evidence>
<reference evidence="13 14" key="1">
    <citation type="submission" date="2018-06" db="EMBL/GenBank/DDBJ databases">
        <title>Genomic Encyclopedia of Type Strains, Phase IV (KMG-IV): sequencing the most valuable type-strain genomes for metagenomic binning, comparative biology and taxonomic classification.</title>
        <authorList>
            <person name="Goeker M."/>
        </authorList>
    </citation>
    <scope>NUCLEOTIDE SEQUENCE [LARGE SCALE GENOMIC DNA]</scope>
    <source>
        <strain evidence="13 14">DSM 45521</strain>
    </source>
</reference>
<evidence type="ECO:0000256" key="3">
    <source>
        <dbReference type="ARBA" id="ARBA00022485"/>
    </source>
</evidence>
<dbReference type="InterPro" id="IPR034768">
    <property type="entry name" value="4FE4S_WBL"/>
</dbReference>
<proteinExistence type="inferred from homology"/>
<dbReference type="GO" id="GO:0046872">
    <property type="term" value="F:metal ion binding"/>
    <property type="evidence" value="ECO:0007669"/>
    <property type="project" value="UniProtKB-KW"/>
</dbReference>
<dbReference type="GO" id="GO:0003677">
    <property type="term" value="F:DNA binding"/>
    <property type="evidence" value="ECO:0007669"/>
    <property type="project" value="UniProtKB-UniRule"/>
</dbReference>
<comment type="caution">
    <text evidence="13">The sequence shown here is derived from an EMBL/GenBank/DDBJ whole genome shotgun (WGS) entry which is preliminary data.</text>
</comment>
<dbReference type="Proteomes" id="UP000247591">
    <property type="component" value="Unassembled WGS sequence"/>
</dbReference>
<organism evidence="13 14">
    <name type="scientific">Williamsia limnetica</name>
    <dbReference type="NCBI Taxonomy" id="882452"/>
    <lineage>
        <taxon>Bacteria</taxon>
        <taxon>Bacillati</taxon>
        <taxon>Actinomycetota</taxon>
        <taxon>Actinomycetes</taxon>
        <taxon>Mycobacteriales</taxon>
        <taxon>Nocardiaceae</taxon>
        <taxon>Williamsia</taxon>
    </lineage>
</organism>
<dbReference type="GO" id="GO:0005737">
    <property type="term" value="C:cytoplasm"/>
    <property type="evidence" value="ECO:0007669"/>
    <property type="project" value="UniProtKB-SubCell"/>
</dbReference>
<dbReference type="OrthoDB" id="4578478at2"/>
<gene>
    <name evidence="11" type="primary">whiB</name>
    <name evidence="13" type="ORF">DFR67_111219</name>
</gene>
<comment type="subcellular location">
    <subcellularLocation>
        <location evidence="1 11">Cytoplasm</location>
    </subcellularLocation>
</comment>
<evidence type="ECO:0000256" key="5">
    <source>
        <dbReference type="ARBA" id="ARBA00023004"/>
    </source>
</evidence>
<feature type="binding site" evidence="11">
    <location>
        <position position="54"/>
    </location>
    <ligand>
        <name>[4Fe-4S] cluster</name>
        <dbReference type="ChEBI" id="CHEBI:49883"/>
    </ligand>
</feature>
<keyword evidence="5 11" id="KW-0408">Iron</keyword>
<evidence type="ECO:0000256" key="6">
    <source>
        <dbReference type="ARBA" id="ARBA00023014"/>
    </source>
</evidence>
<keyword evidence="10 11" id="KW-0804">Transcription</keyword>
<keyword evidence="7 11" id="KW-0805">Transcription regulation</keyword>
<dbReference type="PROSITE" id="PS51674">
    <property type="entry name" value="4FE4S_WBL"/>
    <property type="match status" value="1"/>
</dbReference>
<dbReference type="RefSeq" id="WP_110471134.1">
    <property type="nucleotide sequence ID" value="NZ_QJSP01000011.1"/>
</dbReference>
<dbReference type="GO" id="GO:0047134">
    <property type="term" value="F:protein-disulfide reductase [NAD(P)H] activity"/>
    <property type="evidence" value="ECO:0007669"/>
    <property type="project" value="TreeGrafter"/>
</dbReference>
<name>A0A318RLJ3_WILLI</name>
<evidence type="ECO:0000256" key="10">
    <source>
        <dbReference type="ARBA" id="ARBA00023163"/>
    </source>
</evidence>
<keyword evidence="3 11" id="KW-0004">4Fe-4S</keyword>
<dbReference type="PANTHER" id="PTHR38839">
    <property type="entry name" value="TRANSCRIPTIONAL REGULATOR WHID-RELATED"/>
    <property type="match status" value="1"/>
</dbReference>
<feature type="binding site" evidence="11">
    <location>
        <position position="63"/>
    </location>
    <ligand>
        <name>[4Fe-4S] cluster</name>
        <dbReference type="ChEBI" id="CHEBI:49883"/>
    </ligand>
</feature>
<keyword evidence="9 11" id="KW-1015">Disulfide bond</keyword>
<keyword evidence="8 11" id="KW-0238">DNA-binding</keyword>
<evidence type="ECO:0000259" key="12">
    <source>
        <dbReference type="PROSITE" id="PS51674"/>
    </source>
</evidence>
<evidence type="ECO:0000313" key="14">
    <source>
        <dbReference type="Proteomes" id="UP000247591"/>
    </source>
</evidence>
<dbReference type="GO" id="GO:0035731">
    <property type="term" value="F:dinitrosyl-iron complex binding"/>
    <property type="evidence" value="ECO:0007669"/>
    <property type="project" value="UniProtKB-UniRule"/>
</dbReference>
<keyword evidence="4 11" id="KW-0479">Metal-binding</keyword>
<evidence type="ECO:0000313" key="13">
    <source>
        <dbReference type="EMBL" id="PYE15143.1"/>
    </source>
</evidence>
<protein>
    <recommendedName>
        <fullName evidence="11">Transcriptional regulator WhiB</fullName>
    </recommendedName>
</protein>
<comment type="PTM">
    <text evidence="11">The Fe-S cluster can be nitrosylated by nitric oxide (NO).</text>
</comment>
<dbReference type="InterPro" id="IPR003482">
    <property type="entry name" value="Whib"/>
</dbReference>
<feature type="domain" description="4Fe-4S Wbl-type" evidence="12">
    <location>
        <begin position="20"/>
        <end position="87"/>
    </location>
</feature>
<evidence type="ECO:0000256" key="11">
    <source>
        <dbReference type="HAMAP-Rule" id="MF_01479"/>
    </source>
</evidence>
<dbReference type="HAMAP" id="MF_01479">
    <property type="entry name" value="WhiB"/>
    <property type="match status" value="1"/>
</dbReference>
<keyword evidence="14" id="KW-1185">Reference proteome</keyword>
<keyword evidence="11" id="KW-0963">Cytoplasm</keyword>
<evidence type="ECO:0000256" key="9">
    <source>
        <dbReference type="ARBA" id="ARBA00023157"/>
    </source>
</evidence>
<dbReference type="AlphaFoldDB" id="A0A318RLJ3"/>
<comment type="PTM">
    <text evidence="11">Upon Fe-S cluster removal intramolecular disulfide bonds are formed.</text>
</comment>
<dbReference type="GO" id="GO:0045892">
    <property type="term" value="P:negative regulation of DNA-templated transcription"/>
    <property type="evidence" value="ECO:0007669"/>
    <property type="project" value="TreeGrafter"/>
</dbReference>
<dbReference type="GO" id="GO:0051539">
    <property type="term" value="F:4 iron, 4 sulfur cluster binding"/>
    <property type="evidence" value="ECO:0007669"/>
    <property type="project" value="UniProtKB-UniRule"/>
</dbReference>
<feature type="binding site" evidence="11">
    <location>
        <position position="57"/>
    </location>
    <ligand>
        <name>[4Fe-4S] cluster</name>
        <dbReference type="ChEBI" id="CHEBI:49883"/>
    </ligand>
</feature>
<dbReference type="EMBL" id="QJSP01000011">
    <property type="protein sequence ID" value="PYE15143.1"/>
    <property type="molecule type" value="Genomic_DNA"/>
</dbReference>